<sequence>MAPHFTIAPGDSNPSPRGSGPEAQWAYLSFDYGPKGYRLDLTRNSTTLAHCLRSSRSEHLQAAHIGLRYWVSGLVI</sequence>
<evidence type="ECO:0000256" key="1">
    <source>
        <dbReference type="SAM" id="MobiDB-lite"/>
    </source>
</evidence>
<dbReference type="AlphaFoldDB" id="A0A9P6F5G7"/>
<proteinExistence type="predicted"/>
<evidence type="ECO:0000313" key="2">
    <source>
        <dbReference type="EMBL" id="KAF9543405.1"/>
    </source>
</evidence>
<evidence type="ECO:0000313" key="3">
    <source>
        <dbReference type="Proteomes" id="UP000723463"/>
    </source>
</evidence>
<comment type="caution">
    <text evidence="2">The sequence shown here is derived from an EMBL/GenBank/DDBJ whole genome shotgun (WGS) entry which is preliminary data.</text>
</comment>
<gene>
    <name evidence="2" type="ORF">EC957_000916</name>
</gene>
<protein>
    <submittedName>
        <fullName evidence="2">Uncharacterized protein</fullName>
    </submittedName>
</protein>
<name>A0A9P6F5G7_9FUNG</name>
<feature type="region of interest" description="Disordered" evidence="1">
    <location>
        <begin position="1"/>
        <end position="20"/>
    </location>
</feature>
<keyword evidence="3" id="KW-1185">Reference proteome</keyword>
<organism evidence="2 3">
    <name type="scientific">Mortierella hygrophila</name>
    <dbReference type="NCBI Taxonomy" id="979708"/>
    <lineage>
        <taxon>Eukaryota</taxon>
        <taxon>Fungi</taxon>
        <taxon>Fungi incertae sedis</taxon>
        <taxon>Mucoromycota</taxon>
        <taxon>Mortierellomycotina</taxon>
        <taxon>Mortierellomycetes</taxon>
        <taxon>Mortierellales</taxon>
        <taxon>Mortierellaceae</taxon>
        <taxon>Mortierella</taxon>
    </lineage>
</organism>
<accession>A0A9P6F5G7</accession>
<dbReference type="Proteomes" id="UP000723463">
    <property type="component" value="Unassembled WGS sequence"/>
</dbReference>
<reference evidence="2" key="1">
    <citation type="journal article" date="2020" name="Fungal Divers.">
        <title>Resolving the Mortierellaceae phylogeny through synthesis of multi-gene phylogenetics and phylogenomics.</title>
        <authorList>
            <person name="Vandepol N."/>
            <person name="Liber J."/>
            <person name="Desiro A."/>
            <person name="Na H."/>
            <person name="Kennedy M."/>
            <person name="Barry K."/>
            <person name="Grigoriev I.V."/>
            <person name="Miller A.N."/>
            <person name="O'Donnell K."/>
            <person name="Stajich J.E."/>
            <person name="Bonito G."/>
        </authorList>
    </citation>
    <scope>NUCLEOTIDE SEQUENCE</scope>
    <source>
        <strain evidence="2">NRRL 2591</strain>
    </source>
</reference>
<dbReference type="EMBL" id="JAAAXW010000114">
    <property type="protein sequence ID" value="KAF9543405.1"/>
    <property type="molecule type" value="Genomic_DNA"/>
</dbReference>